<gene>
    <name evidence="1" type="ORF">FCH28_37680</name>
</gene>
<evidence type="ECO:0000313" key="1">
    <source>
        <dbReference type="EMBL" id="TJZ41218.1"/>
    </source>
</evidence>
<dbReference type="RefSeq" id="WP_136744953.1">
    <property type="nucleotide sequence ID" value="NZ_SUMB01000022.1"/>
</dbReference>
<dbReference type="EMBL" id="SUMB01000022">
    <property type="protein sequence ID" value="TJZ41218.1"/>
    <property type="molecule type" value="Genomic_DNA"/>
</dbReference>
<name>A0A4V5MHN5_9ACTN</name>
<reference evidence="1 2" key="1">
    <citation type="submission" date="2019-04" db="EMBL/GenBank/DDBJ databases">
        <title>Streptomyces piniterrae sp. nov., a heliquinomycin-producing actinomycete isolated from rhizosphere soil of Pinus yunnanensis.</title>
        <authorList>
            <person name="Zhuang X."/>
            <person name="Zhao J."/>
        </authorList>
    </citation>
    <scope>NUCLEOTIDE SEQUENCE [LARGE SCALE GENOMIC DNA]</scope>
    <source>
        <strain evidence="2">jys28</strain>
    </source>
</reference>
<keyword evidence="2" id="KW-1185">Reference proteome</keyword>
<organism evidence="1 2">
    <name type="scientific">Streptomyces piniterrae</name>
    <dbReference type="NCBI Taxonomy" id="2571125"/>
    <lineage>
        <taxon>Bacteria</taxon>
        <taxon>Bacillati</taxon>
        <taxon>Actinomycetota</taxon>
        <taxon>Actinomycetes</taxon>
        <taxon>Kitasatosporales</taxon>
        <taxon>Streptomycetaceae</taxon>
        <taxon>Streptomyces</taxon>
    </lineage>
</organism>
<sequence length="108" mass="12283">MADINGLSAEDVAKTIINVMGWQETARTRWFTMDQERIEHHGDSRWIGVTSSLHHTWVTLHAGRIRDGEFTAPEAESDRLDGTDQAVLALAARRLWERLDGLEQEKSL</sequence>
<evidence type="ECO:0000313" key="2">
    <source>
        <dbReference type="Proteomes" id="UP000308697"/>
    </source>
</evidence>
<dbReference type="AlphaFoldDB" id="A0A4V5MHN5"/>
<dbReference type="Proteomes" id="UP000308697">
    <property type="component" value="Unassembled WGS sequence"/>
</dbReference>
<proteinExistence type="predicted"/>
<comment type="caution">
    <text evidence="1">The sequence shown here is derived from an EMBL/GenBank/DDBJ whole genome shotgun (WGS) entry which is preliminary data.</text>
</comment>
<protein>
    <submittedName>
        <fullName evidence="1">Uncharacterized protein</fullName>
    </submittedName>
</protein>
<accession>A0A4V5MHN5</accession>